<proteinExistence type="inferred from homology"/>
<organism evidence="13 14">
    <name type="scientific">Anas platyrhynchos platyrhynchos</name>
    <name type="common">Northern mallard</name>
    <dbReference type="NCBI Taxonomy" id="8840"/>
    <lineage>
        <taxon>Eukaryota</taxon>
        <taxon>Metazoa</taxon>
        <taxon>Chordata</taxon>
        <taxon>Craniata</taxon>
        <taxon>Vertebrata</taxon>
        <taxon>Euteleostomi</taxon>
        <taxon>Archelosauria</taxon>
        <taxon>Archosauria</taxon>
        <taxon>Dinosauria</taxon>
        <taxon>Saurischia</taxon>
        <taxon>Theropoda</taxon>
        <taxon>Coelurosauria</taxon>
        <taxon>Aves</taxon>
        <taxon>Neognathae</taxon>
        <taxon>Galloanserae</taxon>
        <taxon>Anseriformes</taxon>
        <taxon>Anatidae</taxon>
        <taxon>Anatinae</taxon>
        <taxon>Anas</taxon>
    </lineage>
</organism>
<comment type="subcellular location">
    <subcellularLocation>
        <location evidence="9">Lysosome membrane</location>
        <topology evidence="9">Single-pass type I membrane protein</topology>
        <orientation evidence="9">Lumenal side</orientation>
    </subcellularLocation>
</comment>
<evidence type="ECO:0000256" key="10">
    <source>
        <dbReference type="ARBA" id="ARBA00044960"/>
    </source>
</evidence>
<reference evidence="13" key="3">
    <citation type="submission" date="2025-09" db="UniProtKB">
        <authorList>
            <consortium name="Ensembl"/>
        </authorList>
    </citation>
    <scope>IDENTIFICATION</scope>
</reference>
<dbReference type="Ensembl" id="ENSAPLT00000043765.1">
    <property type="protein sequence ID" value="ENSAPLP00000032736.1"/>
    <property type="gene ID" value="ENSAPLG00000009108.2"/>
</dbReference>
<sequence length="720" mass="76099">MDCVLFFVTGSWLDVDVVFFRRLQFFCSALMTLFRGTKRKAMSKASSPQRRRLPRSRGCIATMKQQAVRSRHQKQLPAALRFLPSPELELGQSPRICLKFGGGGGGGEKTWSMVKRANTSREGWRHHCFNLSLPCTSSLLFASTIKDFKGISLRGAPCVGGRNWGGRAGAAPRSLQAAPLRGGARSELSRDGAGPSPPGRVLAPGSDPPEGAMRRLLLLAGLLAAAGGREVTAAPGPGKGGWGAAHWAEPGPCPCPGLGSGPGRGCLGGPELPPRASAADGEAAPKWGSCPAAGGCAALTVLVGQRQGPVTRGAGGEAGSGPAVPSSGRAEAARSASAGEPSLPLRPLLPPQVWMQYNPGWNGSSVNLLHIRAVGPNDTLHYIWSSIGAPAVLLVVTEGTSSALHVNWTQLLSPTPDGAIRIEPAGSVVYSTAVVFTKVFEYSKANVLEEVFYPTYDLSNFSWDSVNRTLNHTALTAEFVGGPATDPSGSFSNGSLAFRVTAYETSGRDETLPSLLHTANSSKVEFVLAGAAPRGNSSWFALEVVTVEEAGVVQRLRLARSIDDEYTPTIFETFSLVAESRNDSSTLSFLQWKATAYGSQAPKREDSIQCHSGSLKAANWTLPRSSIVLAYFGEGVGSTYTISAVNISFGGEDGNIYEEKRYLSWSALLGFGQPPKDTFSPLVISIMAVALGTPMVLLVVGSCVVLFAQGKRYTEYEPIN</sequence>
<evidence type="ECO:0000256" key="6">
    <source>
        <dbReference type="ARBA" id="ARBA00023180"/>
    </source>
</evidence>
<feature type="region of interest" description="Disordered" evidence="11">
    <location>
        <begin position="169"/>
        <end position="208"/>
    </location>
</feature>
<dbReference type="GeneTree" id="ENSGT00570000079224"/>
<dbReference type="GO" id="GO:0005765">
    <property type="term" value="C:lysosomal membrane"/>
    <property type="evidence" value="ECO:0007669"/>
    <property type="project" value="UniProtKB-SubCell"/>
</dbReference>
<evidence type="ECO:0000256" key="5">
    <source>
        <dbReference type="ARBA" id="ARBA00023136"/>
    </source>
</evidence>
<feature type="region of interest" description="Disordered" evidence="11">
    <location>
        <begin position="310"/>
        <end position="344"/>
    </location>
</feature>
<dbReference type="AlphaFoldDB" id="A0A493U3P1"/>
<keyword evidence="6" id="KW-0325">Glycoprotein</keyword>
<keyword evidence="2 12" id="KW-0812">Transmembrane</keyword>
<name>A0A493U3P1_ANAPP</name>
<reference evidence="13" key="2">
    <citation type="submission" date="2025-08" db="UniProtKB">
        <authorList>
            <consortium name="Ensembl"/>
        </authorList>
    </citation>
    <scope>IDENTIFICATION</scope>
</reference>
<reference evidence="13 14" key="1">
    <citation type="submission" date="2017-10" db="EMBL/GenBank/DDBJ databases">
        <title>A new Pekin duck reference genome.</title>
        <authorList>
            <person name="Hou Z.-C."/>
            <person name="Zhou Z.-K."/>
            <person name="Zhu F."/>
            <person name="Hou S.-S."/>
        </authorList>
    </citation>
    <scope>NUCLEOTIDE SEQUENCE [LARGE SCALE GENOMIC DNA]</scope>
</reference>
<evidence type="ECO:0000256" key="2">
    <source>
        <dbReference type="ARBA" id="ARBA00022692"/>
    </source>
</evidence>
<evidence type="ECO:0000256" key="12">
    <source>
        <dbReference type="SAM" id="Phobius"/>
    </source>
</evidence>
<dbReference type="PANTHER" id="PTHR31981:SF1">
    <property type="entry name" value="GLYCOSYLATED LYSOSOMAL MEMBRANE PROTEIN"/>
    <property type="match status" value="1"/>
</dbReference>
<evidence type="ECO:0000313" key="13">
    <source>
        <dbReference type="Ensembl" id="ENSAPLP00000032736.1"/>
    </source>
</evidence>
<comment type="function">
    <text evidence="8">Required to protect lysosomal transporter MFSD1 from lysosomal proteolysis and for MFSD1 lysosomal localization.</text>
</comment>
<keyword evidence="7" id="KW-0458">Lysosome</keyword>
<feature type="transmembrane region" description="Helical" evidence="12">
    <location>
        <begin position="682"/>
        <end position="708"/>
    </location>
</feature>
<keyword evidence="14" id="KW-1185">Reference proteome</keyword>
<evidence type="ECO:0000256" key="7">
    <source>
        <dbReference type="ARBA" id="ARBA00023228"/>
    </source>
</evidence>
<evidence type="ECO:0000313" key="14">
    <source>
        <dbReference type="Proteomes" id="UP000016666"/>
    </source>
</evidence>
<evidence type="ECO:0000256" key="1">
    <source>
        <dbReference type="ARBA" id="ARBA00010599"/>
    </source>
</evidence>
<keyword evidence="3" id="KW-0732">Signal</keyword>
<dbReference type="Pfam" id="PF15065">
    <property type="entry name" value="NCU-G1"/>
    <property type="match status" value="1"/>
</dbReference>
<dbReference type="Proteomes" id="UP000016666">
    <property type="component" value="Chromosome 26"/>
</dbReference>
<dbReference type="PANTHER" id="PTHR31981">
    <property type="entry name" value="GLYCOSYLATED LYSOSOMAL MEMBRANE PROTEIN"/>
    <property type="match status" value="1"/>
</dbReference>
<comment type="subunit">
    <text evidence="10">Interacts (via lumenal domain) with lysosomal protein MFSD1; the interaction starts while both proteins are still in the endoplasmic reticulum and is required for stabilization of MFSD1 in lysosomes but has no direct effect on its targeting to lysosomes or transporter activity.</text>
</comment>
<evidence type="ECO:0000256" key="9">
    <source>
        <dbReference type="ARBA" id="ARBA00024189"/>
    </source>
</evidence>
<comment type="similarity">
    <text evidence="1">Belongs to the GLMP family.</text>
</comment>
<accession>A0A493U3P1</accession>
<gene>
    <name evidence="13" type="primary">CCT3</name>
</gene>
<evidence type="ECO:0000256" key="4">
    <source>
        <dbReference type="ARBA" id="ARBA00022989"/>
    </source>
</evidence>
<keyword evidence="4 12" id="KW-1133">Transmembrane helix</keyword>
<protein>
    <submittedName>
        <fullName evidence="13">Chaperonin containing TCP1 subunit 3</fullName>
    </submittedName>
</protein>
<evidence type="ECO:0000256" key="3">
    <source>
        <dbReference type="ARBA" id="ARBA00022729"/>
    </source>
</evidence>
<keyword evidence="5 12" id="KW-0472">Membrane</keyword>
<evidence type="ECO:0000256" key="11">
    <source>
        <dbReference type="SAM" id="MobiDB-lite"/>
    </source>
</evidence>
<feature type="compositionally biased region" description="Low complexity" evidence="11">
    <location>
        <begin position="325"/>
        <end position="344"/>
    </location>
</feature>
<dbReference type="InterPro" id="IPR029382">
    <property type="entry name" value="NCU-G1"/>
</dbReference>
<evidence type="ECO:0000256" key="8">
    <source>
        <dbReference type="ARBA" id="ARBA00024176"/>
    </source>
</evidence>